<evidence type="ECO:0000313" key="2">
    <source>
        <dbReference type="EMBL" id="MPC69493.1"/>
    </source>
</evidence>
<keyword evidence="3" id="KW-1185">Reference proteome</keyword>
<organism evidence="2 3">
    <name type="scientific">Portunus trituberculatus</name>
    <name type="common">Swimming crab</name>
    <name type="synonym">Neptunus trituberculatus</name>
    <dbReference type="NCBI Taxonomy" id="210409"/>
    <lineage>
        <taxon>Eukaryota</taxon>
        <taxon>Metazoa</taxon>
        <taxon>Ecdysozoa</taxon>
        <taxon>Arthropoda</taxon>
        <taxon>Crustacea</taxon>
        <taxon>Multicrustacea</taxon>
        <taxon>Malacostraca</taxon>
        <taxon>Eumalacostraca</taxon>
        <taxon>Eucarida</taxon>
        <taxon>Decapoda</taxon>
        <taxon>Pleocyemata</taxon>
        <taxon>Brachyura</taxon>
        <taxon>Eubrachyura</taxon>
        <taxon>Portunoidea</taxon>
        <taxon>Portunidae</taxon>
        <taxon>Portuninae</taxon>
        <taxon>Portunus</taxon>
    </lineage>
</organism>
<feature type="compositionally biased region" description="Basic residues" evidence="1">
    <location>
        <begin position="49"/>
        <end position="66"/>
    </location>
</feature>
<sequence length="93" mass="10772">MRSKAERRQRRRRRAAVGAAARIWYNKTPQVLEETWRITDDLQQASLRGRGKRKGRERVGVPRKRDKHDGVAGWGKWVGKRHLAAVTLMAVTD</sequence>
<feature type="region of interest" description="Disordered" evidence="1">
    <location>
        <begin position="47"/>
        <end position="68"/>
    </location>
</feature>
<reference evidence="2 3" key="1">
    <citation type="submission" date="2019-05" db="EMBL/GenBank/DDBJ databases">
        <title>Another draft genome of Portunus trituberculatus and its Hox gene families provides insights of decapod evolution.</title>
        <authorList>
            <person name="Jeong J.-H."/>
            <person name="Song I."/>
            <person name="Kim S."/>
            <person name="Choi T."/>
            <person name="Kim D."/>
            <person name="Ryu S."/>
            <person name="Kim W."/>
        </authorList>
    </citation>
    <scope>NUCLEOTIDE SEQUENCE [LARGE SCALE GENOMIC DNA]</scope>
    <source>
        <tissue evidence="2">Muscle</tissue>
    </source>
</reference>
<evidence type="ECO:0000313" key="3">
    <source>
        <dbReference type="Proteomes" id="UP000324222"/>
    </source>
</evidence>
<name>A0A5B7HH46_PORTR</name>
<accession>A0A5B7HH46</accession>
<protein>
    <submittedName>
        <fullName evidence="2">Uncharacterized protein</fullName>
    </submittedName>
</protein>
<comment type="caution">
    <text evidence="2">The sequence shown here is derived from an EMBL/GenBank/DDBJ whole genome shotgun (WGS) entry which is preliminary data.</text>
</comment>
<evidence type="ECO:0000256" key="1">
    <source>
        <dbReference type="SAM" id="MobiDB-lite"/>
    </source>
</evidence>
<gene>
    <name evidence="2" type="ORF">E2C01_063719</name>
</gene>
<dbReference type="AlphaFoldDB" id="A0A5B7HH46"/>
<proteinExistence type="predicted"/>
<dbReference type="Proteomes" id="UP000324222">
    <property type="component" value="Unassembled WGS sequence"/>
</dbReference>
<dbReference type="EMBL" id="VSRR010029522">
    <property type="protein sequence ID" value="MPC69493.1"/>
    <property type="molecule type" value="Genomic_DNA"/>
</dbReference>